<name>X0WAC9_9ZZZZ</name>
<sequence>MASRELADNVMDLLNVLEYMGQQHDWPSVAEAQREVVVRHLERCHNRVGWYENQITLGEAWLESNSAD</sequence>
<accession>X0WAC9</accession>
<reference evidence="1" key="1">
    <citation type="journal article" date="2014" name="Front. Microbiol.">
        <title>High frequency of phylogenetically diverse reductive dehalogenase-homologous genes in deep subseafloor sedimentary metagenomes.</title>
        <authorList>
            <person name="Kawai M."/>
            <person name="Futagami T."/>
            <person name="Toyoda A."/>
            <person name="Takaki Y."/>
            <person name="Nishi S."/>
            <person name="Hori S."/>
            <person name="Arai W."/>
            <person name="Tsubouchi T."/>
            <person name="Morono Y."/>
            <person name="Uchiyama I."/>
            <person name="Ito T."/>
            <person name="Fujiyama A."/>
            <person name="Inagaki F."/>
            <person name="Takami H."/>
        </authorList>
    </citation>
    <scope>NUCLEOTIDE SEQUENCE</scope>
    <source>
        <strain evidence="1">Expedition CK06-06</strain>
    </source>
</reference>
<dbReference type="EMBL" id="BARS01038224">
    <property type="protein sequence ID" value="GAG20177.1"/>
    <property type="molecule type" value="Genomic_DNA"/>
</dbReference>
<organism evidence="1">
    <name type="scientific">marine sediment metagenome</name>
    <dbReference type="NCBI Taxonomy" id="412755"/>
    <lineage>
        <taxon>unclassified sequences</taxon>
        <taxon>metagenomes</taxon>
        <taxon>ecological metagenomes</taxon>
    </lineage>
</organism>
<gene>
    <name evidence="1" type="ORF">S01H1_58510</name>
</gene>
<comment type="caution">
    <text evidence="1">The sequence shown here is derived from an EMBL/GenBank/DDBJ whole genome shotgun (WGS) entry which is preliminary data.</text>
</comment>
<protein>
    <submittedName>
        <fullName evidence="1">Uncharacterized protein</fullName>
    </submittedName>
</protein>
<dbReference type="AlphaFoldDB" id="X0WAC9"/>
<evidence type="ECO:0000313" key="1">
    <source>
        <dbReference type="EMBL" id="GAG20177.1"/>
    </source>
</evidence>
<proteinExistence type="predicted"/>